<dbReference type="SUPFAM" id="SSF53098">
    <property type="entry name" value="Ribonuclease H-like"/>
    <property type="match status" value="1"/>
</dbReference>
<comment type="cofactor">
    <cofactor evidence="2">
        <name>Mg(2+)</name>
        <dbReference type="ChEBI" id="CHEBI:18420"/>
    </cofactor>
</comment>
<dbReference type="InterPro" id="IPR002156">
    <property type="entry name" value="RNaseH_domain"/>
</dbReference>
<keyword evidence="10" id="KW-0378">Hydrolase</keyword>
<evidence type="ECO:0000256" key="3">
    <source>
        <dbReference type="ARBA" id="ARBA00004065"/>
    </source>
</evidence>
<dbReference type="InterPro" id="IPR037056">
    <property type="entry name" value="RNase_H1_N_sf"/>
</dbReference>
<dbReference type="GO" id="GO:0004523">
    <property type="term" value="F:RNA-DNA hybrid ribonuclease activity"/>
    <property type="evidence" value="ECO:0007669"/>
    <property type="project" value="UniProtKB-EC"/>
</dbReference>
<dbReference type="InterPro" id="IPR011320">
    <property type="entry name" value="RNase_H1_N"/>
</dbReference>
<keyword evidence="7" id="KW-0540">Nuclease</keyword>
<evidence type="ECO:0000256" key="4">
    <source>
        <dbReference type="ARBA" id="ARBA00005300"/>
    </source>
</evidence>
<evidence type="ECO:0000313" key="13">
    <source>
        <dbReference type="EMBL" id="CAG9702612.1"/>
    </source>
</evidence>
<dbReference type="Proteomes" id="UP000789738">
    <property type="component" value="Unassembled WGS sequence"/>
</dbReference>
<keyword evidence="9" id="KW-0255">Endonuclease</keyword>
<evidence type="ECO:0000256" key="5">
    <source>
        <dbReference type="ARBA" id="ARBA00012180"/>
    </source>
</evidence>
<dbReference type="GO" id="GO:0043137">
    <property type="term" value="P:DNA replication, removal of RNA primer"/>
    <property type="evidence" value="ECO:0007669"/>
    <property type="project" value="TreeGrafter"/>
</dbReference>
<evidence type="ECO:0000256" key="9">
    <source>
        <dbReference type="ARBA" id="ARBA00022759"/>
    </source>
</evidence>
<comment type="catalytic activity">
    <reaction evidence="1">
        <text>Endonucleolytic cleavage to 5'-phosphomonoester.</text>
        <dbReference type="EC" id="3.1.26.4"/>
    </reaction>
</comment>
<evidence type="ECO:0000256" key="6">
    <source>
        <dbReference type="ARBA" id="ARBA00017721"/>
    </source>
</evidence>
<evidence type="ECO:0000256" key="1">
    <source>
        <dbReference type="ARBA" id="ARBA00000077"/>
    </source>
</evidence>
<sequence>MKYYVVKKGRVPGIYTTWNECEKQVKGYTNALFKSFTVREEAENYYGDLGDLKEEVKEIDIDKLKDNEAIIYVDGSYDNDIKRYGYGAIIFNKNSKKIIEGNGEEADLIELRNVAGELKAAMSSIKYAIENGIKKVYLHYDYVGIENWYKGEWKAKTEFTKKYVEFSKKISSLIDINFIKVKAHSGDRYNEEVDLIAKNSVKKKYNLKLNSIDSQKKYKNSTIDKKGITPIFNIDMDNGITIASSEIMEEFKKEWKKSKRKLSEIEDLTIVVDISNKEARFSIKTEKDSVEKVIAL</sequence>
<evidence type="ECO:0000256" key="7">
    <source>
        <dbReference type="ARBA" id="ARBA00022722"/>
    </source>
</evidence>
<evidence type="ECO:0000256" key="8">
    <source>
        <dbReference type="ARBA" id="ARBA00022723"/>
    </source>
</evidence>
<name>A0AA86MHF9_9CLOT</name>
<keyword evidence="8" id="KW-0479">Metal-binding</keyword>
<keyword evidence="11" id="KW-0460">Magnesium</keyword>
<dbReference type="Pfam" id="PF01693">
    <property type="entry name" value="Cauli_VI"/>
    <property type="match status" value="1"/>
</dbReference>
<evidence type="ECO:0000256" key="11">
    <source>
        <dbReference type="ARBA" id="ARBA00022842"/>
    </source>
</evidence>
<evidence type="ECO:0000313" key="14">
    <source>
        <dbReference type="Proteomes" id="UP000789738"/>
    </source>
</evidence>
<comment type="similarity">
    <text evidence="4">Belongs to the RNase H family.</text>
</comment>
<dbReference type="Pfam" id="PF00075">
    <property type="entry name" value="RNase_H"/>
    <property type="match status" value="1"/>
</dbReference>
<evidence type="ECO:0000256" key="2">
    <source>
        <dbReference type="ARBA" id="ARBA00001946"/>
    </source>
</evidence>
<protein>
    <recommendedName>
        <fullName evidence="6">Ribonuclease H</fullName>
        <ecNumber evidence="5">3.1.26.4</ecNumber>
    </recommendedName>
</protein>
<comment type="function">
    <text evidence="3">Endonuclease that specifically degrades the RNA of RNA-DNA hybrids.</text>
</comment>
<organism evidence="13 14">
    <name type="scientific">Clostridium neonatale</name>
    <dbReference type="NCBI Taxonomy" id="137838"/>
    <lineage>
        <taxon>Bacteria</taxon>
        <taxon>Bacillati</taxon>
        <taxon>Bacillota</taxon>
        <taxon>Clostridia</taxon>
        <taxon>Eubacteriales</taxon>
        <taxon>Clostridiaceae</taxon>
        <taxon>Clostridium</taxon>
    </lineage>
</organism>
<dbReference type="SUPFAM" id="SSF55658">
    <property type="entry name" value="L9 N-domain-like"/>
    <property type="match status" value="1"/>
</dbReference>
<dbReference type="CDD" id="cd09277">
    <property type="entry name" value="RNase_HI_bacteria_like"/>
    <property type="match status" value="1"/>
</dbReference>
<dbReference type="Gene3D" id="3.30.420.10">
    <property type="entry name" value="Ribonuclease H-like superfamily/Ribonuclease H"/>
    <property type="match status" value="1"/>
</dbReference>
<dbReference type="Gene3D" id="3.40.970.10">
    <property type="entry name" value="Ribonuclease H1, N-terminal domain"/>
    <property type="match status" value="1"/>
</dbReference>
<evidence type="ECO:0000259" key="12">
    <source>
        <dbReference type="PROSITE" id="PS50879"/>
    </source>
</evidence>
<dbReference type="PANTHER" id="PTHR10642">
    <property type="entry name" value="RIBONUCLEASE H1"/>
    <property type="match status" value="1"/>
</dbReference>
<dbReference type="GO" id="GO:0003676">
    <property type="term" value="F:nucleic acid binding"/>
    <property type="evidence" value="ECO:0007669"/>
    <property type="project" value="InterPro"/>
</dbReference>
<dbReference type="InterPro" id="IPR012337">
    <property type="entry name" value="RNaseH-like_sf"/>
</dbReference>
<dbReference type="GO" id="GO:0046872">
    <property type="term" value="F:metal ion binding"/>
    <property type="evidence" value="ECO:0007669"/>
    <property type="project" value="UniProtKB-KW"/>
</dbReference>
<dbReference type="EC" id="3.1.26.4" evidence="5"/>
<accession>A0AA86MHF9</accession>
<dbReference type="FunFam" id="3.40.970.10:FF:000002">
    <property type="entry name" value="Ribonuclease H"/>
    <property type="match status" value="1"/>
</dbReference>
<dbReference type="AlphaFoldDB" id="A0AA86MHF9"/>
<reference evidence="13" key="1">
    <citation type="submission" date="2021-10" db="EMBL/GenBank/DDBJ databases">
        <authorList>
            <person name="Mesa V."/>
        </authorList>
    </citation>
    <scope>NUCLEOTIDE SEQUENCE</scope>
    <source>
        <strain evidence="13">CC3_PB</strain>
    </source>
</reference>
<dbReference type="PANTHER" id="PTHR10642:SF26">
    <property type="entry name" value="RIBONUCLEASE H1"/>
    <property type="match status" value="1"/>
</dbReference>
<dbReference type="InterPro" id="IPR050092">
    <property type="entry name" value="RNase_H"/>
</dbReference>
<proteinExistence type="inferred from homology"/>
<feature type="domain" description="RNase H type-1" evidence="12">
    <location>
        <begin position="65"/>
        <end position="202"/>
    </location>
</feature>
<dbReference type="RefSeq" id="WP_210888717.1">
    <property type="nucleotide sequence ID" value="NZ_CAKJVE010000004.1"/>
</dbReference>
<comment type="caution">
    <text evidence="13">The sequence shown here is derived from an EMBL/GenBank/DDBJ whole genome shotgun (WGS) entry which is preliminary data.</text>
</comment>
<dbReference type="InterPro" id="IPR036397">
    <property type="entry name" value="RNaseH_sf"/>
</dbReference>
<dbReference type="PROSITE" id="PS50879">
    <property type="entry name" value="RNASE_H_1"/>
    <property type="match status" value="1"/>
</dbReference>
<dbReference type="EMBL" id="CAKJVE010000004">
    <property type="protein sequence ID" value="CAG9702612.1"/>
    <property type="molecule type" value="Genomic_DNA"/>
</dbReference>
<evidence type="ECO:0000256" key="10">
    <source>
        <dbReference type="ARBA" id="ARBA00022801"/>
    </source>
</evidence>
<gene>
    <name evidence="13" type="ORF">CNEO_40072</name>
</gene>
<dbReference type="InterPro" id="IPR009027">
    <property type="entry name" value="Ribosomal_bL9/RNase_H1_N"/>
</dbReference>